<gene>
    <name evidence="1" type="ORF">ONZ43_g5945</name>
</gene>
<name>A0ACC2I5J3_9PEZI</name>
<proteinExistence type="predicted"/>
<dbReference type="Proteomes" id="UP001153334">
    <property type="component" value="Unassembled WGS sequence"/>
</dbReference>
<comment type="caution">
    <text evidence="1">The sequence shown here is derived from an EMBL/GenBank/DDBJ whole genome shotgun (WGS) entry which is preliminary data.</text>
</comment>
<sequence>MPVALIIGVGAAIGSATATRLAAAGYKVAVASRTQRLDPSKFPFFEFDAAELTKVPDLFKKVRQEVGVPEVVIYNAYASARTDGSSVLDMDSPEAFQKRMNVNTLSPTVVADEAVKGFLELESQGKLGPSGATFMFTGNALNDKTLPGFFSLGIGKSAAAYMVEFLALHAHNDKPFSFYYVDERFPDGRPMYKGATDDAHATVFLELAQSPQQGPWQYTFSKEKGYAVFSKDWTL</sequence>
<reference evidence="1" key="1">
    <citation type="submission" date="2022-11" db="EMBL/GenBank/DDBJ databases">
        <title>Genome Sequence of Nemania bipapillata.</title>
        <authorList>
            <person name="Buettner E."/>
        </authorList>
    </citation>
    <scope>NUCLEOTIDE SEQUENCE</scope>
    <source>
        <strain evidence="1">CP14</strain>
    </source>
</reference>
<accession>A0ACC2I5J3</accession>
<evidence type="ECO:0000313" key="2">
    <source>
        <dbReference type="Proteomes" id="UP001153334"/>
    </source>
</evidence>
<dbReference type="EMBL" id="JAPESX010001972">
    <property type="protein sequence ID" value="KAJ8110163.1"/>
    <property type="molecule type" value="Genomic_DNA"/>
</dbReference>
<protein>
    <submittedName>
        <fullName evidence="1">Uncharacterized protein</fullName>
    </submittedName>
</protein>
<evidence type="ECO:0000313" key="1">
    <source>
        <dbReference type="EMBL" id="KAJ8110163.1"/>
    </source>
</evidence>
<keyword evidence="2" id="KW-1185">Reference proteome</keyword>
<organism evidence="1 2">
    <name type="scientific">Nemania bipapillata</name>
    <dbReference type="NCBI Taxonomy" id="110536"/>
    <lineage>
        <taxon>Eukaryota</taxon>
        <taxon>Fungi</taxon>
        <taxon>Dikarya</taxon>
        <taxon>Ascomycota</taxon>
        <taxon>Pezizomycotina</taxon>
        <taxon>Sordariomycetes</taxon>
        <taxon>Xylariomycetidae</taxon>
        <taxon>Xylariales</taxon>
        <taxon>Xylariaceae</taxon>
        <taxon>Nemania</taxon>
    </lineage>
</organism>